<gene>
    <name evidence="1" type="ORF">VA596_02845</name>
</gene>
<sequence length="620" mass="66564">MPDNLSTTLDALAEAQFADTGRRVAPVLALEGTGGSGRSTALRKALEKWQEKTPTVLVQPHDNGEAADSAVRGVLTEVMLGLTPGIRGYDVKFPRTVIAQIVLSEDFSGLTAAAALGRLKNLLDEYSEPAEVTKFVVGLAAAGVELAAHQVAPPAAAVTSAIAKQVTTGVLAALRKRAWQRQIDWNGLVAWFGHQDKGFRYNASQILIDLSNRARSDSATLREGVTDLLVAALLADLRHSWESARGTAPNVLVLIDDADLPGPSAFIGSLIRVRAALAATRAGLPDPVNVVVATAGVLADALTAATGWTGGADPARPWVRVPAADLDVEEVCLMAQSFDWGGGRRHGLTTHHLTRGHPEGTGIVLRELVATPELADDLDGLLRRRGPGGVPIDLRLLEPFARGLSARKDVDETQFEALVTLSAARDRREGERLLPLLPHPVGLGSPVFTSPTLWSPPGTGSGRLHPLARYLGLRILAARDDPATGWTAVFRKLRDRAGPDDPAGRLHHERLLSGKEVVAKELAGLLREWRAADWLTLLDEVTATPDPRERDFAEVCGPKQPATPVDHIVVLLGALPALHHDPCLTSVRQRETLERLVAHSLDHLAGYGDERPPFLMWPRR</sequence>
<proteinExistence type="predicted"/>
<organism evidence="1 2">
    <name type="scientific">Amycolatopsis heterodermiae</name>
    <dbReference type="NCBI Taxonomy" id="3110235"/>
    <lineage>
        <taxon>Bacteria</taxon>
        <taxon>Bacillati</taxon>
        <taxon>Actinomycetota</taxon>
        <taxon>Actinomycetes</taxon>
        <taxon>Pseudonocardiales</taxon>
        <taxon>Pseudonocardiaceae</taxon>
        <taxon>Amycolatopsis</taxon>
    </lineage>
</organism>
<reference evidence="1 2" key="1">
    <citation type="submission" date="2023-12" db="EMBL/GenBank/DDBJ databases">
        <title>Amycolatopsis sp. V23-08.</title>
        <authorList>
            <person name="Somphong A."/>
        </authorList>
    </citation>
    <scope>NUCLEOTIDE SEQUENCE [LARGE SCALE GENOMIC DNA]</scope>
    <source>
        <strain evidence="1 2">V23-08</strain>
    </source>
</reference>
<dbReference type="Proteomes" id="UP001304298">
    <property type="component" value="Unassembled WGS sequence"/>
</dbReference>
<dbReference type="EMBL" id="JAYFSI010000001">
    <property type="protein sequence ID" value="MEA5358459.1"/>
    <property type="molecule type" value="Genomic_DNA"/>
</dbReference>
<accession>A0ABU5QYF0</accession>
<evidence type="ECO:0000313" key="2">
    <source>
        <dbReference type="Proteomes" id="UP001304298"/>
    </source>
</evidence>
<evidence type="ECO:0000313" key="1">
    <source>
        <dbReference type="EMBL" id="MEA5358459.1"/>
    </source>
</evidence>
<protein>
    <recommendedName>
        <fullName evidence="3">ATP-binding protein</fullName>
    </recommendedName>
</protein>
<evidence type="ECO:0008006" key="3">
    <source>
        <dbReference type="Google" id="ProtNLM"/>
    </source>
</evidence>
<comment type="caution">
    <text evidence="1">The sequence shown here is derived from an EMBL/GenBank/DDBJ whole genome shotgun (WGS) entry which is preliminary data.</text>
</comment>
<dbReference type="RefSeq" id="WP_323323285.1">
    <property type="nucleotide sequence ID" value="NZ_JAYFSI010000001.1"/>
</dbReference>
<keyword evidence="2" id="KW-1185">Reference proteome</keyword>
<name>A0ABU5QYF0_9PSEU</name>